<dbReference type="PANTHER" id="PTHR43619">
    <property type="entry name" value="S-ADENOSYL-L-METHIONINE-DEPENDENT METHYLTRANSFERASE YKTD-RELATED"/>
    <property type="match status" value="1"/>
</dbReference>
<dbReference type="Pfam" id="PF04072">
    <property type="entry name" value="LCM"/>
    <property type="match status" value="1"/>
</dbReference>
<dbReference type="Gene3D" id="3.40.50.150">
    <property type="entry name" value="Vaccinia Virus protein VP39"/>
    <property type="match status" value="1"/>
</dbReference>
<dbReference type="PANTHER" id="PTHR43619:SF2">
    <property type="entry name" value="S-ADENOSYL-L-METHIONINE-DEPENDENT METHYLTRANSFERASES SUPERFAMILY PROTEIN"/>
    <property type="match status" value="1"/>
</dbReference>
<gene>
    <name evidence="7" type="ORF">CQY22_018050</name>
</gene>
<comment type="similarity">
    <text evidence="2 6">Belongs to the UPF0677 family.</text>
</comment>
<dbReference type="NCBIfam" id="TIGR00027">
    <property type="entry name" value="mthyl_TIGR00027"/>
    <property type="match status" value="1"/>
</dbReference>
<evidence type="ECO:0000256" key="4">
    <source>
        <dbReference type="ARBA" id="ARBA00022679"/>
    </source>
</evidence>
<dbReference type="InterPro" id="IPR029063">
    <property type="entry name" value="SAM-dependent_MTases_sf"/>
</dbReference>
<organism evidence="7 8">
    <name type="scientific">Mycolicibacterium brumae</name>
    <dbReference type="NCBI Taxonomy" id="85968"/>
    <lineage>
        <taxon>Bacteria</taxon>
        <taxon>Bacillati</taxon>
        <taxon>Actinomycetota</taxon>
        <taxon>Actinomycetes</taxon>
        <taxon>Mycobacteriales</taxon>
        <taxon>Mycobacteriaceae</taxon>
        <taxon>Mycolicibacterium</taxon>
    </lineage>
</organism>
<keyword evidence="4 7" id="KW-0808">Transferase</keyword>
<protein>
    <recommendedName>
        <fullName evidence="6">S-adenosyl-L-methionine-dependent methyltransferase</fullName>
        <ecNumber evidence="6">2.1.1.-</ecNumber>
    </recommendedName>
</protein>
<evidence type="ECO:0000256" key="2">
    <source>
        <dbReference type="ARBA" id="ARBA00008138"/>
    </source>
</evidence>
<keyword evidence="8" id="KW-1185">Reference proteome</keyword>
<proteinExistence type="inferred from homology"/>
<dbReference type="RefSeq" id="WP_090584929.1">
    <property type="nucleotide sequence ID" value="NZ_CP104302.1"/>
</dbReference>
<dbReference type="GO" id="GO:0032259">
    <property type="term" value="P:methylation"/>
    <property type="evidence" value="ECO:0007669"/>
    <property type="project" value="UniProtKB-KW"/>
</dbReference>
<keyword evidence="3 6" id="KW-0489">Methyltransferase</keyword>
<dbReference type="Proteomes" id="UP000230551">
    <property type="component" value="Unassembled WGS sequence"/>
</dbReference>
<evidence type="ECO:0000256" key="6">
    <source>
        <dbReference type="RuleBase" id="RU362030"/>
    </source>
</evidence>
<dbReference type="GO" id="GO:0008168">
    <property type="term" value="F:methyltransferase activity"/>
    <property type="evidence" value="ECO:0007669"/>
    <property type="project" value="UniProtKB-UniRule"/>
</dbReference>
<dbReference type="EC" id="2.1.1.-" evidence="6"/>
<evidence type="ECO:0000313" key="8">
    <source>
        <dbReference type="Proteomes" id="UP000230551"/>
    </source>
</evidence>
<dbReference type="SUPFAM" id="SSF53335">
    <property type="entry name" value="S-adenosyl-L-methionine-dependent methyltransferases"/>
    <property type="match status" value="1"/>
</dbReference>
<dbReference type="AlphaFoldDB" id="A0A2G5P5F3"/>
<comment type="caution">
    <text evidence="7">The sequence shown here is derived from an EMBL/GenBank/DDBJ whole genome shotgun (WGS) entry which is preliminary data.</text>
</comment>
<evidence type="ECO:0000256" key="3">
    <source>
        <dbReference type="ARBA" id="ARBA00022603"/>
    </source>
</evidence>
<dbReference type="InterPro" id="IPR011610">
    <property type="entry name" value="SAM_mthyl_Trfase_ML2640-like"/>
</dbReference>
<accession>A0A2G5P5F3</accession>
<dbReference type="InterPro" id="IPR007213">
    <property type="entry name" value="Ppm1/Ppm2/Tcmp"/>
</dbReference>
<keyword evidence="5 6" id="KW-0949">S-adenosyl-L-methionine</keyword>
<evidence type="ECO:0000256" key="5">
    <source>
        <dbReference type="ARBA" id="ARBA00022691"/>
    </source>
</evidence>
<reference evidence="7 8" key="1">
    <citation type="journal article" date="2017" name="Infect. Genet. Evol.">
        <title>The new phylogeny of the genus Mycobacterium: The old and the news.</title>
        <authorList>
            <person name="Tortoli E."/>
            <person name="Fedrizzi T."/>
            <person name="Meehan C.J."/>
            <person name="Trovato A."/>
            <person name="Grottola A."/>
            <person name="Giacobazzi E."/>
            <person name="Serpini G.F."/>
            <person name="Tagliazucchi S."/>
            <person name="Fabio A."/>
            <person name="Bettua C."/>
            <person name="Bertorelli R."/>
            <person name="Frascaro F."/>
            <person name="De Sanctis V."/>
            <person name="Pecorari M."/>
            <person name="Jousson O."/>
            <person name="Segata N."/>
            <person name="Cirillo D.M."/>
        </authorList>
    </citation>
    <scope>NUCLEOTIDE SEQUENCE [LARGE SCALE GENOMIC DNA]</scope>
    <source>
        <strain evidence="7 8">CIP1034565</strain>
    </source>
</reference>
<name>A0A2G5P5F3_9MYCO</name>
<evidence type="ECO:0000313" key="7">
    <source>
        <dbReference type="EMBL" id="PIB73134.1"/>
    </source>
</evidence>
<comment type="function">
    <text evidence="1 6">Exhibits S-adenosyl-L-methionine-dependent methyltransferase activity.</text>
</comment>
<dbReference type="OrthoDB" id="9806164at2"/>
<sequence length="291" mass="32116">MPTNAAAQTAFGPMTLAAVEHQLPPQHRLVDDDLAASFLPTGLRALVAATRIGWIRDGFLRSTERSAPGVWASIACRKRLIDDRVSDPTNDFDALVVLGAGFDTRAYRVARHSALPVFELDQQVNIDRKADVVRRVLGGQPESVRLLAVDLEQDDVWAALTAGGFDPRARTLFIAEGLTQYLSPAAVTTMLTRLAQAAPGSQLIFSYVRADFIDGTNRYGADGVYRRFREKAQVWQTGFAPERLGEILEDLGWRLSEQAGPSYYRDTYIRPTGRELTASPIEWTAVAQLNL</sequence>
<dbReference type="EMBL" id="PDCN02000040">
    <property type="protein sequence ID" value="PIB73134.1"/>
    <property type="molecule type" value="Genomic_DNA"/>
</dbReference>
<dbReference type="STRING" id="85968.GCA_900073015_00192"/>
<evidence type="ECO:0000256" key="1">
    <source>
        <dbReference type="ARBA" id="ARBA00003907"/>
    </source>
</evidence>